<dbReference type="GeneID" id="26258254"/>
<dbReference type="RefSeq" id="XP_014561984.1">
    <property type="nucleotide sequence ID" value="XM_014706498.1"/>
</dbReference>
<dbReference type="EMBL" id="KI968694">
    <property type="protein sequence ID" value="EUN32392.1"/>
    <property type="molecule type" value="Genomic_DNA"/>
</dbReference>
<evidence type="ECO:0000313" key="2">
    <source>
        <dbReference type="EMBL" id="EUN32392.1"/>
    </source>
</evidence>
<organism evidence="2 3">
    <name type="scientific">Bipolaris victoriae (strain FI3)</name>
    <name type="common">Victoria blight of oats agent</name>
    <name type="synonym">Cochliobolus victoriae</name>
    <dbReference type="NCBI Taxonomy" id="930091"/>
    <lineage>
        <taxon>Eukaryota</taxon>
        <taxon>Fungi</taxon>
        <taxon>Dikarya</taxon>
        <taxon>Ascomycota</taxon>
        <taxon>Pezizomycotina</taxon>
        <taxon>Dothideomycetes</taxon>
        <taxon>Pleosporomycetidae</taxon>
        <taxon>Pleosporales</taxon>
        <taxon>Pleosporineae</taxon>
        <taxon>Pleosporaceae</taxon>
        <taxon>Bipolaris</taxon>
    </lineage>
</organism>
<dbReference type="OrthoDB" id="3467882at2759"/>
<proteinExistence type="predicted"/>
<evidence type="ECO:0000313" key="3">
    <source>
        <dbReference type="Proteomes" id="UP000054337"/>
    </source>
</evidence>
<feature type="signal peptide" evidence="1">
    <location>
        <begin position="1"/>
        <end position="18"/>
    </location>
</feature>
<accession>W7F9C8</accession>
<dbReference type="AlphaFoldDB" id="W7F9C8"/>
<keyword evidence="3" id="KW-1185">Reference proteome</keyword>
<protein>
    <submittedName>
        <fullName evidence="2">Uncharacterized protein</fullName>
    </submittedName>
</protein>
<keyword evidence="1" id="KW-0732">Signal</keyword>
<gene>
    <name evidence="2" type="ORF">COCVIDRAFT_85196</name>
</gene>
<name>W7F9C8_BIPV3</name>
<dbReference type="HOGENOM" id="CLU_081362_0_0_1"/>
<evidence type="ECO:0000256" key="1">
    <source>
        <dbReference type="SAM" id="SignalP"/>
    </source>
</evidence>
<sequence>MRNSLLCTLFSLFVAAWAGGYQGCLERVWLYQAYLIDSLNDYDDQTIGWRCRDKNVSKNTKTCANWVRMEGSKRGSTLSYDQFVFALGKTGLRTGWSVMSGGELDAEATALKTYNQYLTPAPGQAAGAAKVKNFGAWLAVKDTFEWNACIMKVGQVVDDTYRARSSGMDDATKKLFKNFDATRDLIIKARKGDHGRFLIDRSRQDLPGMKIILEPLGDNPVDPKKEWETVNWTATEKMAREAGDMDAGNKIATFLYDFYESSANSNKDAREHKQVIDSFKQIQSQQLACGR</sequence>
<reference evidence="2 3" key="1">
    <citation type="journal article" date="2013" name="PLoS Genet.">
        <title>Comparative genome structure, secondary metabolite, and effector coding capacity across Cochliobolus pathogens.</title>
        <authorList>
            <person name="Condon B.J."/>
            <person name="Leng Y."/>
            <person name="Wu D."/>
            <person name="Bushley K.E."/>
            <person name="Ohm R.A."/>
            <person name="Otillar R."/>
            <person name="Martin J."/>
            <person name="Schackwitz W."/>
            <person name="Grimwood J."/>
            <person name="MohdZainudin N."/>
            <person name="Xue C."/>
            <person name="Wang R."/>
            <person name="Manning V.A."/>
            <person name="Dhillon B."/>
            <person name="Tu Z.J."/>
            <person name="Steffenson B.J."/>
            <person name="Salamov A."/>
            <person name="Sun H."/>
            <person name="Lowry S."/>
            <person name="LaButti K."/>
            <person name="Han J."/>
            <person name="Copeland A."/>
            <person name="Lindquist E."/>
            <person name="Barry K."/>
            <person name="Schmutz J."/>
            <person name="Baker S.E."/>
            <person name="Ciuffetti L.M."/>
            <person name="Grigoriev I.V."/>
            <person name="Zhong S."/>
            <person name="Turgeon B.G."/>
        </authorList>
    </citation>
    <scope>NUCLEOTIDE SEQUENCE [LARGE SCALE GENOMIC DNA]</scope>
    <source>
        <strain evidence="2 3">FI3</strain>
    </source>
</reference>
<feature type="chain" id="PRO_5004892540" evidence="1">
    <location>
        <begin position="19"/>
        <end position="291"/>
    </location>
</feature>
<dbReference type="Proteomes" id="UP000054337">
    <property type="component" value="Unassembled WGS sequence"/>
</dbReference>